<evidence type="ECO:0000313" key="8">
    <source>
        <dbReference type="Proteomes" id="UP000225889"/>
    </source>
</evidence>
<dbReference type="SUPFAM" id="SSF63862">
    <property type="entry name" value="Thiamin pyrophosphokinase, substrate-binding domain"/>
    <property type="match status" value="1"/>
</dbReference>
<dbReference type="CDD" id="cd07995">
    <property type="entry name" value="TPK"/>
    <property type="match status" value="1"/>
</dbReference>
<dbReference type="Proteomes" id="UP000225889">
    <property type="component" value="Unassembled WGS sequence"/>
</dbReference>
<evidence type="ECO:0000256" key="4">
    <source>
        <dbReference type="ARBA" id="ARBA00022840"/>
    </source>
</evidence>
<evidence type="ECO:0000256" key="1">
    <source>
        <dbReference type="ARBA" id="ARBA00022679"/>
    </source>
</evidence>
<dbReference type="GO" id="GO:0030975">
    <property type="term" value="F:thiamine binding"/>
    <property type="evidence" value="ECO:0007669"/>
    <property type="project" value="InterPro"/>
</dbReference>
<dbReference type="GO" id="GO:0009229">
    <property type="term" value="P:thiamine diphosphate biosynthetic process"/>
    <property type="evidence" value="ECO:0007669"/>
    <property type="project" value="InterPro"/>
</dbReference>
<comment type="caution">
    <text evidence="7">The sequence shown here is derived from an EMBL/GenBank/DDBJ whole genome shotgun (WGS) entry which is preliminary data.</text>
</comment>
<dbReference type="EC" id="2.7.6.2" evidence="5"/>
<dbReference type="AlphaFoldDB" id="A0A2G3DYC7"/>
<dbReference type="GO" id="GO:0004788">
    <property type="term" value="F:thiamine diphosphokinase activity"/>
    <property type="evidence" value="ECO:0007669"/>
    <property type="project" value="UniProtKB-UniRule"/>
</dbReference>
<dbReference type="InterPro" id="IPR007371">
    <property type="entry name" value="TPK_catalytic"/>
</dbReference>
<reference evidence="7 8" key="1">
    <citation type="submission" date="2017-10" db="EMBL/GenBank/DDBJ databases">
        <title>Resolving the taxonomy of Roseburia spp., Eubacterium rectale and Agathobacter spp. through phylogenomic analysis.</title>
        <authorList>
            <person name="Sheridan P.O."/>
            <person name="Walker A.W."/>
            <person name="Duncan S.H."/>
            <person name="Scott K.P."/>
            <person name="Toole P.W.O."/>
            <person name="Luis P."/>
            <person name="Flint H.J."/>
        </authorList>
    </citation>
    <scope>NUCLEOTIDE SEQUENCE [LARGE SCALE GENOMIC DNA]</scope>
    <source>
        <strain evidence="7 8">JK626</strain>
    </source>
</reference>
<keyword evidence="2" id="KW-0547">Nucleotide-binding</keyword>
<dbReference type="Pfam" id="PF04263">
    <property type="entry name" value="TPK_catalytic"/>
    <property type="match status" value="1"/>
</dbReference>
<dbReference type="PANTHER" id="PTHR41299">
    <property type="entry name" value="THIAMINE PYROPHOSPHOKINASE"/>
    <property type="match status" value="1"/>
</dbReference>
<dbReference type="InterPro" id="IPR036759">
    <property type="entry name" value="TPK_catalytic_sf"/>
</dbReference>
<name>A0A2G3DYC7_9FIRM</name>
<evidence type="ECO:0000256" key="3">
    <source>
        <dbReference type="ARBA" id="ARBA00022777"/>
    </source>
</evidence>
<reference evidence="7 8" key="2">
    <citation type="submission" date="2017-10" db="EMBL/GenBank/DDBJ databases">
        <authorList>
            <person name="Banno H."/>
            <person name="Chua N.-H."/>
        </authorList>
    </citation>
    <scope>NUCLEOTIDE SEQUENCE [LARGE SCALE GENOMIC DNA]</scope>
    <source>
        <strain evidence="7 8">JK626</strain>
    </source>
</reference>
<evidence type="ECO:0000313" key="7">
    <source>
        <dbReference type="EMBL" id="PHU35875.1"/>
    </source>
</evidence>
<dbReference type="InterPro" id="IPR036371">
    <property type="entry name" value="TPK_B1-bd_sf"/>
</dbReference>
<dbReference type="GO" id="GO:0005524">
    <property type="term" value="F:ATP binding"/>
    <property type="evidence" value="ECO:0007669"/>
    <property type="project" value="UniProtKB-KW"/>
</dbReference>
<dbReference type="PANTHER" id="PTHR41299:SF1">
    <property type="entry name" value="THIAMINE PYROPHOSPHOKINASE"/>
    <property type="match status" value="1"/>
</dbReference>
<feature type="domain" description="Thiamin pyrophosphokinase thiamin-binding" evidence="6">
    <location>
        <begin position="147"/>
        <end position="213"/>
    </location>
</feature>
<evidence type="ECO:0000259" key="6">
    <source>
        <dbReference type="SMART" id="SM00983"/>
    </source>
</evidence>
<gene>
    <name evidence="7" type="ORF">CSX01_04505</name>
</gene>
<evidence type="ECO:0000256" key="5">
    <source>
        <dbReference type="NCBIfam" id="TIGR01378"/>
    </source>
</evidence>
<dbReference type="RefSeq" id="WP_099391587.1">
    <property type="nucleotide sequence ID" value="NZ_PDYF01000008.1"/>
</dbReference>
<dbReference type="EMBL" id="PDYF01000008">
    <property type="protein sequence ID" value="PHU35875.1"/>
    <property type="molecule type" value="Genomic_DNA"/>
</dbReference>
<sequence length="219" mass="24001">MRYVIIAGGTIDLEFAKDFLSQRERDKMYIFACDKGYEACEKLGVVPDALIGDFDSAEVGVVERAIAAGVEIKRLNPVKDDTDVEAALVKAMAMAEPDESIFILGGTGSRVDHILGNIALLAMGVKNNRYVILLDSHNSISVIKPVTVHIVDNKPGQYVSVFPYMGPVTGVTMEGFKYPLKDATLEGFNTLTVSNEVVEDEGKIWFEGEGYLIVMETRD</sequence>
<dbReference type="GO" id="GO:0016301">
    <property type="term" value="F:kinase activity"/>
    <property type="evidence" value="ECO:0007669"/>
    <property type="project" value="UniProtKB-KW"/>
</dbReference>
<dbReference type="GO" id="GO:0006772">
    <property type="term" value="P:thiamine metabolic process"/>
    <property type="evidence" value="ECO:0007669"/>
    <property type="project" value="UniProtKB-UniRule"/>
</dbReference>
<protein>
    <recommendedName>
        <fullName evidence="5">Thiamine diphosphokinase</fullName>
        <ecNumber evidence="5">2.7.6.2</ecNumber>
    </recommendedName>
</protein>
<organism evidence="7 8">
    <name type="scientific">Pseudobutyrivibrio ruminis</name>
    <dbReference type="NCBI Taxonomy" id="46206"/>
    <lineage>
        <taxon>Bacteria</taxon>
        <taxon>Bacillati</taxon>
        <taxon>Bacillota</taxon>
        <taxon>Clostridia</taxon>
        <taxon>Lachnospirales</taxon>
        <taxon>Lachnospiraceae</taxon>
        <taxon>Pseudobutyrivibrio</taxon>
    </lineage>
</organism>
<dbReference type="NCBIfam" id="TIGR01378">
    <property type="entry name" value="thi_PPkinase"/>
    <property type="match status" value="1"/>
</dbReference>
<dbReference type="InterPro" id="IPR006282">
    <property type="entry name" value="Thi_PPkinase"/>
</dbReference>
<dbReference type="InterPro" id="IPR007373">
    <property type="entry name" value="Thiamin_PyroPKinase_B1-bd"/>
</dbReference>
<dbReference type="Pfam" id="PF04265">
    <property type="entry name" value="TPK_B1_binding"/>
    <property type="match status" value="1"/>
</dbReference>
<keyword evidence="1" id="KW-0808">Transferase</keyword>
<evidence type="ECO:0000256" key="2">
    <source>
        <dbReference type="ARBA" id="ARBA00022741"/>
    </source>
</evidence>
<dbReference type="Gene3D" id="3.40.50.10240">
    <property type="entry name" value="Thiamin pyrophosphokinase, catalytic domain"/>
    <property type="match status" value="1"/>
</dbReference>
<accession>A0A2G3DYC7</accession>
<dbReference type="SMART" id="SM00983">
    <property type="entry name" value="TPK_B1_binding"/>
    <property type="match status" value="1"/>
</dbReference>
<dbReference type="InterPro" id="IPR053149">
    <property type="entry name" value="TPK"/>
</dbReference>
<dbReference type="SUPFAM" id="SSF63999">
    <property type="entry name" value="Thiamin pyrophosphokinase, catalytic domain"/>
    <property type="match status" value="1"/>
</dbReference>
<keyword evidence="4" id="KW-0067">ATP-binding</keyword>
<keyword evidence="3 7" id="KW-0418">Kinase</keyword>
<proteinExistence type="predicted"/>